<sequence length="445" mass="48259">MDGDVEFTTVGSARVGFAVHGTGDLDIVYAAGLSSHLDVTMEQPRYRRYIEELMAYGRVIRFDRRGTGVSDAVPHDVEPTWETWADDLAAVLEATSSTRAVVIATNDAGPAAMLFAATHPELIVGLVLFNTTARFLADDDYPGHTAETADFVVQVLQDTWGSESSVAIVAPSLVSDAPFCRWYARFQRSACSPGEFAQSMRRVLNMDSRAVLPEVHCPTLVLHRKEYFTVPIEQGEALASLIPGAELATVPGGDAPIWAQNMQESTERIGAFLGRAPASQPDNRVFSTVLFTDIVESTQAAVEMGDHRWRQMIDAYDAVAHDAVENHDGRFIKATGDGTLATFDRPTRALQCAYELSERAASLGLLLRSGVHSGPIAIREDGDISGVAVHAAARVRDMAHANEVLTSEVLVDLVTGDDFEFSPRGEHELRGLDGTWPLYAVAPTS</sequence>
<dbReference type="Proteomes" id="UP000325003">
    <property type="component" value="Unassembled WGS sequence"/>
</dbReference>
<dbReference type="EMBL" id="VUJV01000006">
    <property type="protein sequence ID" value="KAA1416911.1"/>
    <property type="molecule type" value="Genomic_DNA"/>
</dbReference>
<dbReference type="GO" id="GO:0035556">
    <property type="term" value="P:intracellular signal transduction"/>
    <property type="evidence" value="ECO:0007669"/>
    <property type="project" value="InterPro"/>
</dbReference>
<dbReference type="SUPFAM" id="SSF55073">
    <property type="entry name" value="Nucleotide cyclase"/>
    <property type="match status" value="1"/>
</dbReference>
<name>A0A5B1L867_9ACTN</name>
<protein>
    <submittedName>
        <fullName evidence="2">Adenylate/guanylate cyclase domain-containing protein</fullName>
    </submittedName>
</protein>
<evidence type="ECO:0000313" key="2">
    <source>
        <dbReference type="EMBL" id="KAA1416911.1"/>
    </source>
</evidence>
<dbReference type="Gene3D" id="3.30.70.1230">
    <property type="entry name" value="Nucleotide cyclase"/>
    <property type="match status" value="1"/>
</dbReference>
<dbReference type="InterPro" id="IPR029787">
    <property type="entry name" value="Nucleotide_cyclase"/>
</dbReference>
<dbReference type="CDD" id="cd07302">
    <property type="entry name" value="CHD"/>
    <property type="match status" value="1"/>
</dbReference>
<dbReference type="GO" id="GO:0009190">
    <property type="term" value="P:cyclic nucleotide biosynthetic process"/>
    <property type="evidence" value="ECO:0007669"/>
    <property type="project" value="InterPro"/>
</dbReference>
<keyword evidence="3" id="KW-1185">Reference proteome</keyword>
<evidence type="ECO:0000313" key="3">
    <source>
        <dbReference type="Proteomes" id="UP000325003"/>
    </source>
</evidence>
<dbReference type="SUPFAM" id="SSF53474">
    <property type="entry name" value="alpha/beta-Hydrolases"/>
    <property type="match status" value="1"/>
</dbReference>
<dbReference type="GO" id="GO:0004016">
    <property type="term" value="F:adenylate cyclase activity"/>
    <property type="evidence" value="ECO:0007669"/>
    <property type="project" value="UniProtKB-ARBA"/>
</dbReference>
<dbReference type="PANTHER" id="PTHR43433:SF8">
    <property type="entry name" value="BIFUNCTIONAL LIPASE_ADENYLATE CYCLASE LIPJ"/>
    <property type="match status" value="1"/>
</dbReference>
<gene>
    <name evidence="2" type="ORF">F0U44_17135</name>
</gene>
<organism evidence="2 3">
    <name type="scientific">Nocardioides humilatus</name>
    <dbReference type="NCBI Taxonomy" id="2607660"/>
    <lineage>
        <taxon>Bacteria</taxon>
        <taxon>Bacillati</taxon>
        <taxon>Actinomycetota</taxon>
        <taxon>Actinomycetes</taxon>
        <taxon>Propionibacteriales</taxon>
        <taxon>Nocardioidaceae</taxon>
        <taxon>Nocardioides</taxon>
    </lineage>
</organism>
<proteinExistence type="predicted"/>
<dbReference type="AlphaFoldDB" id="A0A5B1L867"/>
<dbReference type="Gene3D" id="3.40.50.1820">
    <property type="entry name" value="alpha/beta hydrolase"/>
    <property type="match status" value="1"/>
</dbReference>
<dbReference type="Pfam" id="PF12697">
    <property type="entry name" value="Abhydrolase_6"/>
    <property type="match status" value="1"/>
</dbReference>
<dbReference type="InterPro" id="IPR050471">
    <property type="entry name" value="AB_hydrolase"/>
</dbReference>
<dbReference type="InterPro" id="IPR029058">
    <property type="entry name" value="AB_hydrolase_fold"/>
</dbReference>
<accession>A0A5B1L867</accession>
<evidence type="ECO:0000259" key="1">
    <source>
        <dbReference type="PROSITE" id="PS50125"/>
    </source>
</evidence>
<reference evidence="2 3" key="2">
    <citation type="submission" date="2019-09" db="EMBL/GenBank/DDBJ databases">
        <authorList>
            <person name="Jin C."/>
        </authorList>
    </citation>
    <scope>NUCLEOTIDE SEQUENCE [LARGE SCALE GENOMIC DNA]</scope>
    <source>
        <strain evidence="2 3">BN130099</strain>
    </source>
</reference>
<dbReference type="InterPro" id="IPR001054">
    <property type="entry name" value="A/G_cyclase"/>
</dbReference>
<dbReference type="PANTHER" id="PTHR43433">
    <property type="entry name" value="HYDROLASE, ALPHA/BETA FOLD FAMILY PROTEIN"/>
    <property type="match status" value="1"/>
</dbReference>
<dbReference type="InterPro" id="IPR000073">
    <property type="entry name" value="AB_hydrolase_1"/>
</dbReference>
<feature type="domain" description="Guanylate cyclase" evidence="1">
    <location>
        <begin position="288"/>
        <end position="396"/>
    </location>
</feature>
<reference evidence="2 3" key="1">
    <citation type="submission" date="2019-09" db="EMBL/GenBank/DDBJ databases">
        <title>Nocardioides panacisoli sp. nov., isolated from the soil of a ginseng field.</title>
        <authorList>
            <person name="Cho C."/>
        </authorList>
    </citation>
    <scope>NUCLEOTIDE SEQUENCE [LARGE SCALE GENOMIC DNA]</scope>
    <source>
        <strain evidence="2 3">BN130099</strain>
    </source>
</reference>
<dbReference type="PROSITE" id="PS50125">
    <property type="entry name" value="GUANYLATE_CYCLASE_2"/>
    <property type="match status" value="1"/>
</dbReference>
<comment type="caution">
    <text evidence="2">The sequence shown here is derived from an EMBL/GenBank/DDBJ whole genome shotgun (WGS) entry which is preliminary data.</text>
</comment>
<dbReference type="RefSeq" id="WP_149729581.1">
    <property type="nucleotide sequence ID" value="NZ_VUJV01000006.1"/>
</dbReference>
<dbReference type="Pfam" id="PF00211">
    <property type="entry name" value="Guanylate_cyc"/>
    <property type="match status" value="1"/>
</dbReference>